<dbReference type="GO" id="GO:0030593">
    <property type="term" value="P:neutrophil chemotaxis"/>
    <property type="evidence" value="ECO:0007669"/>
    <property type="project" value="UniProtKB-ARBA"/>
</dbReference>
<name>A0A6B0R0E0_9CETA</name>
<proteinExistence type="inferred from homology"/>
<dbReference type="InterPro" id="IPR036048">
    <property type="entry name" value="Interleukin_8-like_sf"/>
</dbReference>
<dbReference type="PROSITE" id="PS00471">
    <property type="entry name" value="SMALL_CYTOKINES_CXC"/>
    <property type="match status" value="1"/>
</dbReference>
<dbReference type="Gene3D" id="2.40.50.40">
    <property type="match status" value="1"/>
</dbReference>
<organism evidence="8 9">
    <name type="scientific">Bos mutus</name>
    <name type="common">wild yak</name>
    <dbReference type="NCBI Taxonomy" id="72004"/>
    <lineage>
        <taxon>Eukaryota</taxon>
        <taxon>Metazoa</taxon>
        <taxon>Chordata</taxon>
        <taxon>Craniata</taxon>
        <taxon>Vertebrata</taxon>
        <taxon>Euteleostomi</taxon>
        <taxon>Mammalia</taxon>
        <taxon>Eutheria</taxon>
        <taxon>Laurasiatheria</taxon>
        <taxon>Artiodactyla</taxon>
        <taxon>Ruminantia</taxon>
        <taxon>Pecora</taxon>
        <taxon>Bovidae</taxon>
        <taxon>Bovinae</taxon>
        <taxon>Bos</taxon>
    </lineage>
</organism>
<evidence type="ECO:0000256" key="4">
    <source>
        <dbReference type="ARBA" id="ARBA00022525"/>
    </source>
</evidence>
<sequence>MESEQDALHSKKERINAVELEADTPTSMRGYPLVLFQDFYDGVLETNNTNLKCKCIRKTVNFFPISLIERLNIIPRGRGCPNTEIIVWMKNKLVICLNPQAKWTQTLIKVLSKRILSTSPAPVVKKRSD</sequence>
<dbReference type="InterPro" id="IPR033899">
    <property type="entry name" value="CXC_Chemokine_domain"/>
</dbReference>
<evidence type="ECO:0000256" key="2">
    <source>
        <dbReference type="ARBA" id="ARBA00010665"/>
    </source>
</evidence>
<protein>
    <recommendedName>
        <fullName evidence="6">C-X-C motif chemokine</fullName>
    </recommendedName>
</protein>
<feature type="domain" description="Chemokine interleukin-8-like" evidence="7">
    <location>
        <begin position="50"/>
        <end position="111"/>
    </location>
</feature>
<evidence type="ECO:0000259" key="7">
    <source>
        <dbReference type="SMART" id="SM00199"/>
    </source>
</evidence>
<comment type="caution">
    <text evidence="8">The sequence shown here is derived from an EMBL/GenBank/DDBJ whole genome shotgun (WGS) entry which is preliminary data.</text>
</comment>
<dbReference type="GO" id="GO:0042119">
    <property type="term" value="P:neutrophil activation"/>
    <property type="evidence" value="ECO:0007669"/>
    <property type="project" value="UniProtKB-ARBA"/>
</dbReference>
<evidence type="ECO:0000256" key="6">
    <source>
        <dbReference type="RuleBase" id="RU361149"/>
    </source>
</evidence>
<dbReference type="SUPFAM" id="SSF54117">
    <property type="entry name" value="Interleukin 8-like chemokines"/>
    <property type="match status" value="1"/>
</dbReference>
<dbReference type="InterPro" id="IPR001811">
    <property type="entry name" value="Chemokine_IL8-like_dom"/>
</dbReference>
<dbReference type="PANTHER" id="PTHR12015">
    <property type="entry name" value="SMALL INDUCIBLE CYTOKINE A"/>
    <property type="match status" value="1"/>
</dbReference>
<dbReference type="Pfam" id="PF00048">
    <property type="entry name" value="IL8"/>
    <property type="match status" value="1"/>
</dbReference>
<comment type="subcellular location">
    <subcellularLocation>
        <location evidence="1 6">Secreted</location>
    </subcellularLocation>
</comment>
<gene>
    <name evidence="8" type="ORF">E5288_WYG014520</name>
</gene>
<evidence type="ECO:0000256" key="5">
    <source>
        <dbReference type="ARBA" id="ARBA00023157"/>
    </source>
</evidence>
<dbReference type="GO" id="GO:0006955">
    <property type="term" value="P:immune response"/>
    <property type="evidence" value="ECO:0007669"/>
    <property type="project" value="InterPro"/>
</dbReference>
<dbReference type="GO" id="GO:0006952">
    <property type="term" value="P:defense response"/>
    <property type="evidence" value="ECO:0007669"/>
    <property type="project" value="InterPro"/>
</dbReference>
<dbReference type="FunFam" id="2.40.50.40:FF:000004">
    <property type="entry name" value="C-X-C motif chemokine"/>
    <property type="match status" value="1"/>
</dbReference>
<dbReference type="CDD" id="cd00273">
    <property type="entry name" value="Chemokine_CXC"/>
    <property type="match status" value="1"/>
</dbReference>
<dbReference type="GO" id="GO:0005615">
    <property type="term" value="C:extracellular space"/>
    <property type="evidence" value="ECO:0007669"/>
    <property type="project" value="UniProtKB-UniRule"/>
</dbReference>
<evidence type="ECO:0000256" key="3">
    <source>
        <dbReference type="ARBA" id="ARBA00022514"/>
    </source>
</evidence>
<keyword evidence="3 6" id="KW-0202">Cytokine</keyword>
<dbReference type="InterPro" id="IPR039809">
    <property type="entry name" value="Chemokine_b/g/d"/>
</dbReference>
<dbReference type="InterPro" id="IPR001089">
    <property type="entry name" value="Chemokine_CXC"/>
</dbReference>
<keyword evidence="4 6" id="KW-0964">Secreted</keyword>
<dbReference type="PANTHER" id="PTHR12015:SF204">
    <property type="entry name" value="C-X-C MOTIF CHEMOKINE 13"/>
    <property type="match status" value="1"/>
</dbReference>
<dbReference type="SMART" id="SM00199">
    <property type="entry name" value="SCY"/>
    <property type="match status" value="1"/>
</dbReference>
<accession>A0A6B0R0E0</accession>
<dbReference type="Proteomes" id="UP000322234">
    <property type="component" value="Unassembled WGS sequence"/>
</dbReference>
<evidence type="ECO:0000313" key="9">
    <source>
        <dbReference type="Proteomes" id="UP000322234"/>
    </source>
</evidence>
<dbReference type="InterPro" id="IPR018048">
    <property type="entry name" value="Chemokine_CXC_CS"/>
</dbReference>
<dbReference type="PRINTS" id="PR00437">
    <property type="entry name" value="SMALLCYTKCXC"/>
</dbReference>
<keyword evidence="9" id="KW-1185">Reference proteome</keyword>
<comment type="similarity">
    <text evidence="2 6">Belongs to the intercrine alpha (chemokine CxC) family.</text>
</comment>
<evidence type="ECO:0000256" key="1">
    <source>
        <dbReference type="ARBA" id="ARBA00004613"/>
    </source>
</evidence>
<dbReference type="EMBL" id="VBQZ03000017">
    <property type="protein sequence ID" value="MXQ83618.1"/>
    <property type="molecule type" value="Genomic_DNA"/>
</dbReference>
<keyword evidence="6" id="KW-0145">Chemotaxis</keyword>
<keyword evidence="5" id="KW-1015">Disulfide bond</keyword>
<reference evidence="8" key="1">
    <citation type="submission" date="2019-10" db="EMBL/GenBank/DDBJ databases">
        <title>The sequence and de novo assembly of the wild yak genome.</title>
        <authorList>
            <person name="Liu Y."/>
        </authorList>
    </citation>
    <scope>NUCLEOTIDE SEQUENCE [LARGE SCALE GENOMIC DNA]</scope>
    <source>
        <strain evidence="8">WY2019</strain>
    </source>
</reference>
<evidence type="ECO:0000313" key="8">
    <source>
        <dbReference type="EMBL" id="MXQ83618.1"/>
    </source>
</evidence>
<dbReference type="AlphaFoldDB" id="A0A6B0R0E0"/>
<dbReference type="GO" id="GO:0008009">
    <property type="term" value="F:chemokine activity"/>
    <property type="evidence" value="ECO:0007669"/>
    <property type="project" value="InterPro"/>
</dbReference>